<evidence type="ECO:0000256" key="1">
    <source>
        <dbReference type="SAM" id="MobiDB-lite"/>
    </source>
</evidence>
<sequence>MEYYFFIIIVIIVLKILFWTFYFYVRAQRVRQMQNARRIIIVEARPPGRRPQGYNDRSAIIRHAEPVSMTGPPPYSEVVKDEGVPLPPPYSQVEGASPPVSTHPVASGHTAPPAAAYSGPAPAGGYPEQFVGYPSQTQSFSPPLHSAPSSQNPTVPMQSIPYAQSPSAPPQ</sequence>
<dbReference type="EMBL" id="JBAMIC010000001">
    <property type="protein sequence ID" value="KAK7114768.1"/>
    <property type="molecule type" value="Genomic_DNA"/>
</dbReference>
<feature type="region of interest" description="Disordered" evidence="1">
    <location>
        <begin position="66"/>
        <end position="171"/>
    </location>
</feature>
<evidence type="ECO:0000313" key="4">
    <source>
        <dbReference type="EMBL" id="KAK7114771.1"/>
    </source>
</evidence>
<feature type="compositionally biased region" description="Polar residues" evidence="1">
    <location>
        <begin position="134"/>
        <end position="171"/>
    </location>
</feature>
<evidence type="ECO:0000256" key="2">
    <source>
        <dbReference type="SAM" id="Phobius"/>
    </source>
</evidence>
<gene>
    <name evidence="3" type="ORF">V1264_000772</name>
    <name evidence="4" type="ORF">V1264_000775</name>
</gene>
<feature type="transmembrane region" description="Helical" evidence="2">
    <location>
        <begin position="6"/>
        <end position="25"/>
    </location>
</feature>
<protein>
    <submittedName>
        <fullName evidence="3">Uncharacterized protein</fullName>
    </submittedName>
</protein>
<dbReference type="AlphaFoldDB" id="A0AAN9GN77"/>
<comment type="caution">
    <text evidence="3">The sequence shown here is derived from an EMBL/GenBank/DDBJ whole genome shotgun (WGS) entry which is preliminary data.</text>
</comment>
<proteinExistence type="predicted"/>
<dbReference type="EMBL" id="JBAMIC010000001">
    <property type="protein sequence ID" value="KAK7114771.1"/>
    <property type="molecule type" value="Genomic_DNA"/>
</dbReference>
<organism evidence="3 5">
    <name type="scientific">Littorina saxatilis</name>
    <dbReference type="NCBI Taxonomy" id="31220"/>
    <lineage>
        <taxon>Eukaryota</taxon>
        <taxon>Metazoa</taxon>
        <taxon>Spiralia</taxon>
        <taxon>Lophotrochozoa</taxon>
        <taxon>Mollusca</taxon>
        <taxon>Gastropoda</taxon>
        <taxon>Caenogastropoda</taxon>
        <taxon>Littorinimorpha</taxon>
        <taxon>Littorinoidea</taxon>
        <taxon>Littorinidae</taxon>
        <taxon>Littorina</taxon>
    </lineage>
</organism>
<reference evidence="3 5" key="1">
    <citation type="submission" date="2024-02" db="EMBL/GenBank/DDBJ databases">
        <title>Chromosome-scale genome assembly of the rough periwinkle Littorina saxatilis.</title>
        <authorList>
            <person name="De Jode A."/>
            <person name="Faria R."/>
            <person name="Formenti G."/>
            <person name="Sims Y."/>
            <person name="Smith T.P."/>
            <person name="Tracey A."/>
            <person name="Wood J.M.D."/>
            <person name="Zagrodzka Z.B."/>
            <person name="Johannesson K."/>
            <person name="Butlin R.K."/>
            <person name="Leder E.H."/>
        </authorList>
    </citation>
    <scope>NUCLEOTIDE SEQUENCE [LARGE SCALE GENOMIC DNA]</scope>
    <source>
        <strain evidence="3">Snail1</strain>
        <tissue evidence="3">Muscle</tissue>
    </source>
</reference>
<keyword evidence="2" id="KW-1133">Transmembrane helix</keyword>
<keyword evidence="5" id="KW-1185">Reference proteome</keyword>
<keyword evidence="2" id="KW-0472">Membrane</keyword>
<feature type="compositionally biased region" description="Low complexity" evidence="1">
    <location>
        <begin position="111"/>
        <end position="127"/>
    </location>
</feature>
<name>A0AAN9GN77_9CAEN</name>
<evidence type="ECO:0000313" key="5">
    <source>
        <dbReference type="Proteomes" id="UP001374579"/>
    </source>
</evidence>
<dbReference type="Proteomes" id="UP001374579">
    <property type="component" value="Unassembled WGS sequence"/>
</dbReference>
<keyword evidence="2" id="KW-0812">Transmembrane</keyword>
<evidence type="ECO:0000313" key="3">
    <source>
        <dbReference type="EMBL" id="KAK7114768.1"/>
    </source>
</evidence>
<accession>A0AAN9GN77</accession>